<dbReference type="GO" id="GO:0004035">
    <property type="term" value="F:alkaline phosphatase activity"/>
    <property type="evidence" value="ECO:0007669"/>
    <property type="project" value="InterPro"/>
</dbReference>
<dbReference type="STRING" id="237258.SAMN04489756_1254"/>
<dbReference type="OrthoDB" id="9766127at2"/>
<keyword evidence="2" id="KW-0479">Metal-binding</keyword>
<dbReference type="PATRIC" id="fig|237258.4.peg.2553"/>
<dbReference type="PANTHER" id="PTHR10151">
    <property type="entry name" value="ECTONUCLEOTIDE PYROPHOSPHATASE/PHOSPHODIESTERASE"/>
    <property type="match status" value="1"/>
</dbReference>
<dbReference type="GO" id="GO:0046872">
    <property type="term" value="F:metal ion binding"/>
    <property type="evidence" value="ECO:0007669"/>
    <property type="project" value="UniProtKB-KW"/>
</dbReference>
<dbReference type="InterPro" id="IPR017850">
    <property type="entry name" value="Alkaline_phosphatase_core_sf"/>
</dbReference>
<dbReference type="InterPro" id="IPR026263">
    <property type="entry name" value="Alkaline_phosphatase_prok"/>
</dbReference>
<dbReference type="EMBL" id="MKGI01000053">
    <property type="protein sequence ID" value="OEL11122.1"/>
    <property type="molecule type" value="Genomic_DNA"/>
</dbReference>
<proteinExistence type="predicted"/>
<dbReference type="PANTHER" id="PTHR10151:SF120">
    <property type="entry name" value="BIS(5'-ADENOSYL)-TRIPHOSPHATASE"/>
    <property type="match status" value="1"/>
</dbReference>
<evidence type="ECO:0000256" key="1">
    <source>
        <dbReference type="ARBA" id="ARBA00022553"/>
    </source>
</evidence>
<feature type="signal peptide" evidence="6">
    <location>
        <begin position="1"/>
        <end position="20"/>
    </location>
</feature>
<feature type="binding site" evidence="5">
    <location>
        <position position="106"/>
    </location>
    <ligand>
        <name>substrate</name>
    </ligand>
</feature>
<evidence type="ECO:0000256" key="5">
    <source>
        <dbReference type="PIRSR" id="PIRSR031924-51"/>
    </source>
</evidence>
<dbReference type="NCBIfam" id="NF042991">
    <property type="entry name" value="alk_phos_PafA"/>
    <property type="match status" value="1"/>
</dbReference>
<comment type="caution">
    <text evidence="7">The sequence shown here is derived from an EMBL/GenBank/DDBJ whole genome shotgun (WGS) entry which is preliminary data.</text>
</comment>
<feature type="chain" id="PRO_5009186872" evidence="6">
    <location>
        <begin position="21"/>
        <end position="552"/>
    </location>
</feature>
<keyword evidence="1 4" id="KW-0597">Phosphoprotein</keyword>
<dbReference type="Pfam" id="PF01663">
    <property type="entry name" value="Phosphodiest"/>
    <property type="match status" value="1"/>
</dbReference>
<dbReference type="AlphaFoldDB" id="A0A1E5UE13"/>
<feature type="binding site" evidence="5">
    <location>
        <begin position="168"/>
        <end position="170"/>
    </location>
    <ligand>
        <name>substrate</name>
    </ligand>
</feature>
<evidence type="ECO:0000256" key="2">
    <source>
        <dbReference type="ARBA" id="ARBA00022723"/>
    </source>
</evidence>
<sequence>MLRKISTLALVTLALLSVDAQKNKNTQYNDGVERPKLVVGIVVDQMRWDFLYKYQAKYGNGGFKRLLNEGYSFNNVMIDYIPTVTALGHTSIYTGSVPSIHGIAGNDWTDKETGKNVYCTTDETVNAVGTEAKKIGQHSPRNLWSTTITDQLGIATNFRSKVVGVSLKDRASILPAGHNPTAAFWFDETTGNFITSDYYLKELPQWLNEFNKEENGKKLVSKGWKTLLPISEYFESTEDNVAWESLLGSAKTPTFPYENLAKDYDAKKGVIRTTPFGNSLTLKMAEATIKGYKMGEDNITDFLAINIASTDYVGHAFGPNSIEIEDTYLRLDRDLEAFFQQLDKKVGKGNYLVFLSADHGAAHSEGYMQANKMATGFFGEGLEKTLNDELEKKYAGSKLILGIDNYQVYLNQNVIKEKGLETDEVKKTILGLLNKDKRVLYAVDLEEVAEAAIPEPIKTRIINGYNWQRSGDIQIITHDSMLPTYAKKGTTHSVWNSYDAHIPLIFMGWKVKNGQSAKPYHMTDIAPTLAQMLKVENPSGNIGNPITEVLEK</sequence>
<reference evidence="7 8" key="1">
    <citation type="submission" date="2016-09" db="EMBL/GenBank/DDBJ databases">
        <authorList>
            <person name="Capua I."/>
            <person name="De Benedictis P."/>
            <person name="Joannis T."/>
            <person name="Lombin L.H."/>
            <person name="Cattoli G."/>
        </authorList>
    </citation>
    <scope>NUCLEOTIDE SEQUENCE [LARGE SCALE GENOMIC DNA]</scope>
    <source>
        <strain evidence="7 8">NRS-1</strain>
    </source>
</reference>
<name>A0A1E5UE13_9FLAO</name>
<organism evidence="7 8">
    <name type="scientific">Cloacibacterium normanense</name>
    <dbReference type="NCBI Taxonomy" id="237258"/>
    <lineage>
        <taxon>Bacteria</taxon>
        <taxon>Pseudomonadati</taxon>
        <taxon>Bacteroidota</taxon>
        <taxon>Flavobacteriia</taxon>
        <taxon>Flavobacteriales</taxon>
        <taxon>Weeksellaceae</taxon>
    </lineage>
</organism>
<dbReference type="CDD" id="cd16016">
    <property type="entry name" value="AP-SPAP"/>
    <property type="match status" value="1"/>
</dbReference>
<dbReference type="RefSeq" id="WP_069798703.1">
    <property type="nucleotide sequence ID" value="NZ_CP034157.1"/>
</dbReference>
<evidence type="ECO:0000313" key="7">
    <source>
        <dbReference type="EMBL" id="OEL11122.1"/>
    </source>
</evidence>
<keyword evidence="3 6" id="KW-0732">Signal</keyword>
<dbReference type="Gene3D" id="3.40.720.10">
    <property type="entry name" value="Alkaline Phosphatase, subunit A"/>
    <property type="match status" value="1"/>
</dbReference>
<protein>
    <submittedName>
        <fullName evidence="7">Type I phosphodiesterase / nucleotide pyrophosphatase family protein</fullName>
    </submittedName>
</protein>
<dbReference type="InterPro" id="IPR002591">
    <property type="entry name" value="Phosphodiest/P_Trfase"/>
</dbReference>
<evidence type="ECO:0000256" key="3">
    <source>
        <dbReference type="ARBA" id="ARBA00022729"/>
    </source>
</evidence>
<evidence type="ECO:0000313" key="8">
    <source>
        <dbReference type="Proteomes" id="UP000095601"/>
    </source>
</evidence>
<gene>
    <name evidence="7" type="ORF">BHF72_2393</name>
</gene>
<dbReference type="SUPFAM" id="SSF53649">
    <property type="entry name" value="Alkaline phosphatase-like"/>
    <property type="match status" value="1"/>
</dbReference>
<keyword evidence="8" id="KW-1185">Reference proteome</keyword>
<evidence type="ECO:0000256" key="4">
    <source>
        <dbReference type="PIRSR" id="PIRSR031924-50"/>
    </source>
</evidence>
<dbReference type="KEGG" id="cnr:EB819_08155"/>
<dbReference type="Proteomes" id="UP000095601">
    <property type="component" value="Unassembled WGS sequence"/>
</dbReference>
<feature type="active site" description="Phosphothreonine intermediate" evidence="4">
    <location>
        <position position="85"/>
    </location>
</feature>
<evidence type="ECO:0000256" key="6">
    <source>
        <dbReference type="SAM" id="SignalP"/>
    </source>
</evidence>
<dbReference type="PIRSF" id="PIRSF031924">
    <property type="entry name" value="Pi-irrepressible_AP"/>
    <property type="match status" value="1"/>
</dbReference>
<dbReference type="Gene3D" id="3.30.1360.150">
    <property type="match status" value="1"/>
</dbReference>
<accession>A0A1E5UE13</accession>